<dbReference type="GO" id="GO:0045944">
    <property type="term" value="P:positive regulation of transcription by RNA polymerase II"/>
    <property type="evidence" value="ECO:0007669"/>
    <property type="project" value="TreeGrafter"/>
</dbReference>
<dbReference type="GO" id="GO:0000978">
    <property type="term" value="F:RNA polymerase II cis-regulatory region sequence-specific DNA binding"/>
    <property type="evidence" value="ECO:0007669"/>
    <property type="project" value="TreeGrafter"/>
</dbReference>
<dbReference type="InterPro" id="IPR002909">
    <property type="entry name" value="IPT_dom"/>
</dbReference>
<protein>
    <submittedName>
        <fullName evidence="2">Uncharacterized protein</fullName>
    </submittedName>
</protein>
<dbReference type="Pfam" id="PF16179">
    <property type="entry name" value="RHD_dimer"/>
    <property type="match status" value="1"/>
</dbReference>
<dbReference type="InterPro" id="IPR013783">
    <property type="entry name" value="Ig-like_fold"/>
</dbReference>
<dbReference type="InterPro" id="IPR030492">
    <property type="entry name" value="RHD_CS"/>
</dbReference>
<dbReference type="GO" id="GO:0033554">
    <property type="term" value="P:cellular response to stress"/>
    <property type="evidence" value="ECO:0007669"/>
    <property type="project" value="TreeGrafter"/>
</dbReference>
<sequence length="784" mass="84713">MAEHANLSDIIDVIKSDPHVSVSPDEPYLEIIEQPAGKANRFRYQCEGGGRAGPIPGARSTTRNKTFPTVKIVNYKGPALVIVSLVCKDEPYRQHPHKLVGRDGCRGGVCTLPVEDQDMTLSFTSLGIQCSKRNEFAKVLEERRAAGIDPFNNGFDHADGLVRVDQNAVRLCFQAFIGKEKRPLYPVVSDIIYDRKAVSDLSITELSHCNSLCTGGRRMIILCEKVSKDDIHVEFYEEDIAGKIIWSEEGKFTPNDVHKQYAISLETPPYRDENITEPVNCKIRLRQLKEPLDGKPRAFQYLPKDAGIPSIKWSLRPRLDPVESFRRILAADSGLLLENVKFASEISSSTNFASSQKETHTPPPLPAKRCKKPRALPIPVQSEASEVPRTSLQCQTSSQHILDVSPDQDVNGNGGLELSNMSMGDEGDCNGNNVDMASLSPPLPLFCDSETAERLAMYASTEGTTLSELDELEELSLYMKMMNGAAGGEGSLGTEVVTQGSQTDGERVTKGSATLVVESMVQLVSPPSPKRTRKLAQAISEGEKKSREEIAILEQHAAQSRKKSASRTPMSTIPESRPVITQSGPSVPVGVTVPLGVAAATVGVTLSSSPANRFHGFSGGHVISNDQGPILGTSNSLDPMWGASEPAVIKTESFSPQNFSACASPALSVASHNTMGASPIYVGNCPSPYGEGVFPPSSHIPDPAVLYQDLVDVGGTPMDSELLPSASGRQSQEVDRQLNSAELDRCVKEAIDNFPISGQMAEIPEMSSLSLNSPNVVGQSYTNL</sequence>
<feature type="compositionally biased region" description="Polar residues" evidence="1">
    <location>
        <begin position="566"/>
        <end position="581"/>
    </location>
</feature>
<dbReference type="SUPFAM" id="SSF81296">
    <property type="entry name" value="E set domains"/>
    <property type="match status" value="1"/>
</dbReference>
<dbReference type="PROSITE" id="PS01204">
    <property type="entry name" value="REL_1"/>
    <property type="match status" value="1"/>
</dbReference>
<dbReference type="Gene3D" id="2.60.40.10">
    <property type="entry name" value="Immunoglobulins"/>
    <property type="match status" value="1"/>
</dbReference>
<dbReference type="GO" id="GO:0045087">
    <property type="term" value="P:innate immune response"/>
    <property type="evidence" value="ECO:0007669"/>
    <property type="project" value="TreeGrafter"/>
</dbReference>
<dbReference type="InterPro" id="IPR014756">
    <property type="entry name" value="Ig_E-set"/>
</dbReference>
<feature type="region of interest" description="Disordered" evidence="1">
    <location>
        <begin position="348"/>
        <end position="372"/>
    </location>
</feature>
<proteinExistence type="predicted"/>
<organism evidence="2">
    <name type="scientific">Cyprideis torosa</name>
    <dbReference type="NCBI Taxonomy" id="163714"/>
    <lineage>
        <taxon>Eukaryota</taxon>
        <taxon>Metazoa</taxon>
        <taxon>Ecdysozoa</taxon>
        <taxon>Arthropoda</taxon>
        <taxon>Crustacea</taxon>
        <taxon>Oligostraca</taxon>
        <taxon>Ostracoda</taxon>
        <taxon>Podocopa</taxon>
        <taxon>Podocopida</taxon>
        <taxon>Cytherocopina</taxon>
        <taxon>Cytheroidea</taxon>
        <taxon>Cytherideidae</taxon>
        <taxon>Cyprideis</taxon>
    </lineage>
</organism>
<dbReference type="InterPro" id="IPR000451">
    <property type="entry name" value="NFkB/Dor"/>
</dbReference>
<dbReference type="GO" id="GO:0007249">
    <property type="term" value="P:canonical NF-kappaB signal transduction"/>
    <property type="evidence" value="ECO:0007669"/>
    <property type="project" value="TreeGrafter"/>
</dbReference>
<dbReference type="AlphaFoldDB" id="A0A7R8W609"/>
<dbReference type="PANTHER" id="PTHR24169">
    <property type="entry name" value="NUCLEAR FACTOR NF-KAPPA-B PROTEIN"/>
    <property type="match status" value="1"/>
</dbReference>
<gene>
    <name evidence="2" type="ORF">CTOB1V02_LOCUS1233</name>
</gene>
<dbReference type="PRINTS" id="PR00057">
    <property type="entry name" value="NFKBTNSCPFCT"/>
</dbReference>
<dbReference type="GO" id="GO:0000981">
    <property type="term" value="F:DNA-binding transcription factor activity, RNA polymerase II-specific"/>
    <property type="evidence" value="ECO:0007669"/>
    <property type="project" value="TreeGrafter"/>
</dbReference>
<dbReference type="GO" id="GO:0034097">
    <property type="term" value="P:response to cytokine"/>
    <property type="evidence" value="ECO:0007669"/>
    <property type="project" value="TreeGrafter"/>
</dbReference>
<dbReference type="GO" id="GO:0005634">
    <property type="term" value="C:nucleus"/>
    <property type="evidence" value="ECO:0007669"/>
    <property type="project" value="TreeGrafter"/>
</dbReference>
<dbReference type="InterPro" id="IPR011539">
    <property type="entry name" value="RHD_DNA_bind_dom"/>
</dbReference>
<evidence type="ECO:0000313" key="2">
    <source>
        <dbReference type="EMBL" id="CAD7223243.1"/>
    </source>
</evidence>
<dbReference type="PANTHER" id="PTHR24169:SF25">
    <property type="entry name" value="DORSAL-RELATED IMMUNITY FACTOR DIF-RELATED"/>
    <property type="match status" value="1"/>
</dbReference>
<dbReference type="Gene3D" id="2.60.40.340">
    <property type="entry name" value="Rel homology domain (RHD), DNA-binding domain"/>
    <property type="match status" value="1"/>
</dbReference>
<dbReference type="InterPro" id="IPR032397">
    <property type="entry name" value="RHD_dimer"/>
</dbReference>
<dbReference type="InterPro" id="IPR008967">
    <property type="entry name" value="p53-like_TF_DNA-bd_sf"/>
</dbReference>
<dbReference type="GO" id="GO:0005737">
    <property type="term" value="C:cytoplasm"/>
    <property type="evidence" value="ECO:0007669"/>
    <property type="project" value="InterPro"/>
</dbReference>
<dbReference type="Pfam" id="PF00554">
    <property type="entry name" value="RHD_DNA_bind"/>
    <property type="match status" value="1"/>
</dbReference>
<dbReference type="SUPFAM" id="SSF49417">
    <property type="entry name" value="p53-like transcription factors"/>
    <property type="match status" value="1"/>
</dbReference>
<reference evidence="2" key="1">
    <citation type="submission" date="2020-11" db="EMBL/GenBank/DDBJ databases">
        <authorList>
            <person name="Tran Van P."/>
        </authorList>
    </citation>
    <scope>NUCLEOTIDE SEQUENCE</scope>
</reference>
<evidence type="ECO:0000256" key="1">
    <source>
        <dbReference type="SAM" id="MobiDB-lite"/>
    </source>
</evidence>
<accession>A0A7R8W609</accession>
<dbReference type="PROSITE" id="PS50254">
    <property type="entry name" value="REL_2"/>
    <property type="match status" value="1"/>
</dbReference>
<dbReference type="SMART" id="SM00429">
    <property type="entry name" value="IPT"/>
    <property type="match status" value="1"/>
</dbReference>
<dbReference type="OrthoDB" id="7881762at2759"/>
<dbReference type="EMBL" id="OB660172">
    <property type="protein sequence ID" value="CAD7223243.1"/>
    <property type="molecule type" value="Genomic_DNA"/>
</dbReference>
<dbReference type="InterPro" id="IPR037059">
    <property type="entry name" value="RHD_DNA_bind_dom_sf"/>
</dbReference>
<dbReference type="GO" id="GO:0038061">
    <property type="term" value="P:non-canonical NF-kappaB signal transduction"/>
    <property type="evidence" value="ECO:0007669"/>
    <property type="project" value="TreeGrafter"/>
</dbReference>
<feature type="region of interest" description="Disordered" evidence="1">
    <location>
        <begin position="557"/>
        <end position="581"/>
    </location>
</feature>
<name>A0A7R8W609_9CRUS</name>